<dbReference type="PROSITE" id="PS51257">
    <property type="entry name" value="PROKAR_LIPOPROTEIN"/>
    <property type="match status" value="1"/>
</dbReference>
<comment type="caution">
    <text evidence="4">The sequence shown here is derived from an EMBL/GenBank/DDBJ whole genome shotgun (WGS) entry which is preliminary data.</text>
</comment>
<reference evidence="6 7" key="2">
    <citation type="submission" date="2018-07" db="EMBL/GenBank/DDBJ databases">
        <title>Genome sequencing of oomycete isolates from Chile give support for New Zealand origin for Phytophthora kernoviae and make available the first Nothophytophthora sp. genome.</title>
        <authorList>
            <person name="Studholme D.J."/>
            <person name="Sanfuentes E."/>
            <person name="Panda P."/>
            <person name="Hill R."/>
            <person name="Sambles C."/>
            <person name="Grant M."/>
            <person name="Williams N.M."/>
            <person name="Mcdougal R.L."/>
        </authorList>
    </citation>
    <scope>NUCLEOTIDE SEQUENCE [LARGE SCALE GENOMIC DNA]</scope>
    <source>
        <strain evidence="4">Chile2</strain>
        <strain evidence="5">Chile4</strain>
    </source>
</reference>
<feature type="region of interest" description="Disordered" evidence="1">
    <location>
        <begin position="115"/>
        <end position="136"/>
    </location>
</feature>
<proteinExistence type="predicted"/>
<keyword evidence="2" id="KW-1133">Transmembrane helix</keyword>
<keyword evidence="2" id="KW-0812">Transmembrane</keyword>
<evidence type="ECO:0000313" key="6">
    <source>
        <dbReference type="Proteomes" id="UP000285624"/>
    </source>
</evidence>
<reference evidence="3" key="1">
    <citation type="journal article" date="2015" name="Genom Data">
        <title>Genome sequences of six Phytophthora species associated with forests in New Zealand.</title>
        <authorList>
            <person name="Studholme D.J."/>
            <person name="McDougal R.L."/>
            <person name="Sambles C."/>
            <person name="Hansen E."/>
            <person name="Hardy G."/>
            <person name="Grant M."/>
            <person name="Ganley R.J."/>
            <person name="Williams N.M."/>
        </authorList>
    </citation>
    <scope>NUCLEOTIDE SEQUENCE</scope>
    <source>
        <strain evidence="3">NZFS 2646</strain>
    </source>
</reference>
<protein>
    <submittedName>
        <fullName evidence="4">Uncharacterized protein</fullName>
    </submittedName>
</protein>
<evidence type="ECO:0000313" key="5">
    <source>
        <dbReference type="EMBL" id="RLN77197.1"/>
    </source>
</evidence>
<accession>A0A3R7GMM1</accession>
<keyword evidence="6" id="KW-1185">Reference proteome</keyword>
<dbReference type="Proteomes" id="UP000285624">
    <property type="component" value="Unassembled WGS sequence"/>
</dbReference>
<evidence type="ECO:0000313" key="7">
    <source>
        <dbReference type="Proteomes" id="UP000285883"/>
    </source>
</evidence>
<keyword evidence="2" id="KW-0472">Membrane</keyword>
<dbReference type="AlphaFoldDB" id="A0A3R7GMM1"/>
<dbReference type="Proteomes" id="UP000785171">
    <property type="component" value="Unassembled WGS sequence"/>
</dbReference>
<evidence type="ECO:0000313" key="4">
    <source>
        <dbReference type="EMBL" id="RLN20589.1"/>
    </source>
</evidence>
<reference evidence="3" key="3">
    <citation type="submission" date="2020-06" db="EMBL/GenBank/DDBJ databases">
        <authorList>
            <person name="Studholme D.J."/>
        </authorList>
    </citation>
    <scope>NUCLEOTIDE SEQUENCE</scope>
    <source>
        <strain evidence="3">NZFS 2646</strain>
    </source>
</reference>
<dbReference type="Proteomes" id="UP000285883">
    <property type="component" value="Unassembled WGS sequence"/>
</dbReference>
<evidence type="ECO:0000256" key="2">
    <source>
        <dbReference type="SAM" id="Phobius"/>
    </source>
</evidence>
<dbReference type="EMBL" id="MBDN02000263">
    <property type="protein sequence ID" value="RLN77197.1"/>
    <property type="molecule type" value="Genomic_DNA"/>
</dbReference>
<feature type="transmembrane region" description="Helical" evidence="2">
    <location>
        <begin position="20"/>
        <end position="41"/>
    </location>
</feature>
<evidence type="ECO:0000313" key="3">
    <source>
        <dbReference type="EMBL" id="KAG2514097.1"/>
    </source>
</evidence>
<sequence>MPKEKSASPVKPLGFDTTRWLHSLVALVLTAGACSVVWELAALHAHRPFLATPVELYPDVFTLQTPPFVVNITEWMAIDGDVDTDVNSDDMLHLGYLQIACEEEKDAVVPWRFAANSNPADRPEPDPQHSTSLYQRNDPRLLDELRRCPDVDIYMPSTARDIGGCTAVAGPLKFLQARLLPQWAFDTKVYDIVTRQKTSYFEICPNTPVLFMAPEHVLAVTKSSSWPTTKPVYLMAPGVNLKTTSTPVNFTQSVLELTDVVLCRTMRCDQDIKQFLVQQHAEKINSDSNTDTDAESNSKQTRVLYTSQATVDPNNFAQRILGGDVVPRSKADFAYSRFAHTTWNISSKATQDVLNCWSTHKKELPPLDVYLLKGKYGENQNVGYRLYKPFPGDQNTKKHLWDVVKFSKEFGQASFFICPTAEDDCLDLARASGGVVVTADAYPMNELISAPSEGVLFPTQESVQLLQSNDTSYHSLVPDDALLLPPPVPTFNGADLCAAILRTRTSTSMNDRLAIVHSLHTIIYSASTKRHARRDPGHVTQDTITYRSQFDISAKLTAITPYPSYDTQGG</sequence>
<dbReference type="EMBL" id="MAYM02001354">
    <property type="protein sequence ID" value="RLN20589.1"/>
    <property type="molecule type" value="Genomic_DNA"/>
</dbReference>
<evidence type="ECO:0000256" key="1">
    <source>
        <dbReference type="SAM" id="MobiDB-lite"/>
    </source>
</evidence>
<name>A0A3R7GMM1_9STRA</name>
<dbReference type="EMBL" id="JPWV03000378">
    <property type="protein sequence ID" value="KAG2514097.1"/>
    <property type="molecule type" value="Genomic_DNA"/>
</dbReference>
<gene>
    <name evidence="4" type="ORF">BBI17_006949</name>
    <name evidence="5" type="ORF">BBO99_00006937</name>
    <name evidence="3" type="ORF">JM16_007890</name>
</gene>
<organism evidence="4 7">
    <name type="scientific">Phytophthora kernoviae</name>
    <dbReference type="NCBI Taxonomy" id="325452"/>
    <lineage>
        <taxon>Eukaryota</taxon>
        <taxon>Sar</taxon>
        <taxon>Stramenopiles</taxon>
        <taxon>Oomycota</taxon>
        <taxon>Peronosporomycetes</taxon>
        <taxon>Peronosporales</taxon>
        <taxon>Peronosporaceae</taxon>
        <taxon>Phytophthora</taxon>
    </lineage>
</organism>